<evidence type="ECO:0000313" key="3">
    <source>
        <dbReference type="WBParaSite" id="PSU_v2.g17286.t1"/>
    </source>
</evidence>
<feature type="compositionally biased region" description="Polar residues" evidence="1">
    <location>
        <begin position="158"/>
        <end position="167"/>
    </location>
</feature>
<feature type="compositionally biased region" description="Polar residues" evidence="1">
    <location>
        <begin position="13"/>
        <end position="29"/>
    </location>
</feature>
<feature type="compositionally biased region" description="Basic and acidic residues" evidence="1">
    <location>
        <begin position="86"/>
        <end position="131"/>
    </location>
</feature>
<keyword evidence="2" id="KW-1185">Reference proteome</keyword>
<feature type="compositionally biased region" description="Basic and acidic residues" evidence="1">
    <location>
        <begin position="50"/>
        <end position="61"/>
    </location>
</feature>
<proteinExistence type="predicted"/>
<feature type="region of interest" description="Disordered" evidence="1">
    <location>
        <begin position="1"/>
        <end position="253"/>
    </location>
</feature>
<protein>
    <submittedName>
        <fullName evidence="3">Tudor domain-containing protein</fullName>
    </submittedName>
</protein>
<dbReference type="Proteomes" id="UP000887577">
    <property type="component" value="Unplaced"/>
</dbReference>
<sequence>MDEKRKIERISSKQDASNASAPSAPTWSSIAAPKKDTDNFKPVAATCESKPSENRESEAARQQEVANLNAVRKNTDIAGEKLPQIAKKDNTVSEKDDVSKNEEDEGNPKQEKYEGKNDKHQGTPKHDRYERSNNGNNSGPRNNFRKGRNRNNNEDTRNYTSRPSGNATLFDHIRTQMVNPPPESPIRQHDNTQGNRRNNGSRYDNREGYNNAHQSSSSTVASDEFAQMKVSDVPQDPPHGGNNYRNGGTRGRGGRGKPFYANYSNPYQQHAPYPQQQFPPIFAAPPHPSMLPPPAGYVPPMPQHIRNPNVTGIEIGKQVLAPFTDNNYYLGVVLLVDEVNGMSLVQYTHCPLPHFIHTEYLQLCHVQAQA</sequence>
<reference evidence="3" key="1">
    <citation type="submission" date="2022-11" db="UniProtKB">
        <authorList>
            <consortium name="WormBaseParasite"/>
        </authorList>
    </citation>
    <scope>IDENTIFICATION</scope>
</reference>
<evidence type="ECO:0000313" key="2">
    <source>
        <dbReference type="Proteomes" id="UP000887577"/>
    </source>
</evidence>
<feature type="compositionally biased region" description="Polar residues" evidence="1">
    <location>
        <begin position="211"/>
        <end position="221"/>
    </location>
</feature>
<evidence type="ECO:0000256" key="1">
    <source>
        <dbReference type="SAM" id="MobiDB-lite"/>
    </source>
</evidence>
<feature type="compositionally biased region" description="Low complexity" evidence="1">
    <location>
        <begin position="132"/>
        <end position="142"/>
    </location>
</feature>
<feature type="compositionally biased region" description="Polar residues" evidence="1">
    <location>
        <begin position="191"/>
        <end position="202"/>
    </location>
</feature>
<dbReference type="AlphaFoldDB" id="A0A914YIZ7"/>
<feature type="compositionally biased region" description="Basic and acidic residues" evidence="1">
    <location>
        <begin position="1"/>
        <end position="12"/>
    </location>
</feature>
<dbReference type="WBParaSite" id="PSU_v2.g17286.t1">
    <property type="protein sequence ID" value="PSU_v2.g17286.t1"/>
    <property type="gene ID" value="PSU_v2.g17286"/>
</dbReference>
<name>A0A914YIZ7_9BILA</name>
<accession>A0A914YIZ7</accession>
<organism evidence="2 3">
    <name type="scientific">Panagrolaimus superbus</name>
    <dbReference type="NCBI Taxonomy" id="310955"/>
    <lineage>
        <taxon>Eukaryota</taxon>
        <taxon>Metazoa</taxon>
        <taxon>Ecdysozoa</taxon>
        <taxon>Nematoda</taxon>
        <taxon>Chromadorea</taxon>
        <taxon>Rhabditida</taxon>
        <taxon>Tylenchina</taxon>
        <taxon>Panagrolaimomorpha</taxon>
        <taxon>Panagrolaimoidea</taxon>
        <taxon>Panagrolaimidae</taxon>
        <taxon>Panagrolaimus</taxon>
    </lineage>
</organism>